<gene>
    <name evidence="1" type="ORF">F923_02092</name>
</gene>
<dbReference type="EMBL" id="APQU01000014">
    <property type="protein sequence ID" value="ENW29583.1"/>
    <property type="molecule type" value="Genomic_DNA"/>
</dbReference>
<dbReference type="PATRIC" id="fig|1217668.3.peg.2045"/>
<protein>
    <recommendedName>
        <fullName evidence="3">Glycosyltransferase family 92 protein</fullName>
    </recommendedName>
</protein>
<sequence>MSVNFVKIIEVSPCMLPTNSILKRQSPRSDSCKSSDYNEKFDFYTLAFDVFMSDDKLVFSGPPSYGLENLYNKKNFILDGRYTQSDLHITMLDRTQRNWFYSDSKIKLFQWGGAGLEFDIVVNENFHHVFKNKKVLFTLSKNNKLEWISDWIKFYKKIHLIDAVLFYDNNSDYYSVEELKEYLIKEKLEVDIIIVPWNFKYGPQGGTSAEVKNAPWDSDFCQYGMMEHAKERFLKYASGVINVDVDELILNENKKSVFEELEKVPGVQISGRWIESIPLYKTDLRRFNNFFYYDKTQWESDYKWCINPQKIENDVQWKVHTVKSKKLQLSKNFYYAHYKGINYNWKLNRADFIEFDPKKHRLDECLYDVIKRVFEVKDLPRLNLDLSFWEKLIKLNKVMK</sequence>
<accession>N9G3N5</accession>
<dbReference type="RefSeq" id="WP_005107852.1">
    <property type="nucleotide sequence ID" value="NZ_KB849836.1"/>
</dbReference>
<organism evidence="1 2">
    <name type="scientific">Acinetobacter lwoffii NIPH 478</name>
    <dbReference type="NCBI Taxonomy" id="1217668"/>
    <lineage>
        <taxon>Bacteria</taxon>
        <taxon>Pseudomonadati</taxon>
        <taxon>Pseudomonadota</taxon>
        <taxon>Gammaproteobacteria</taxon>
        <taxon>Moraxellales</taxon>
        <taxon>Moraxellaceae</taxon>
        <taxon>Acinetobacter</taxon>
    </lineage>
</organism>
<evidence type="ECO:0000313" key="1">
    <source>
        <dbReference type="EMBL" id="ENW29583.1"/>
    </source>
</evidence>
<reference evidence="1 2" key="1">
    <citation type="submission" date="2013-02" db="EMBL/GenBank/DDBJ databases">
        <title>The Genome Sequence of Acinetobacter lwoffii NIPH 478.</title>
        <authorList>
            <consortium name="The Broad Institute Genome Sequencing Platform"/>
            <consortium name="The Broad Institute Genome Sequencing Center for Infectious Disease"/>
            <person name="Cerqueira G."/>
            <person name="Feldgarden M."/>
            <person name="Courvalin P."/>
            <person name="Perichon B."/>
            <person name="Grillot-Courvalin C."/>
            <person name="Clermont D."/>
            <person name="Rocha E."/>
            <person name="Yoon E.-J."/>
            <person name="Nemec A."/>
            <person name="Walker B."/>
            <person name="Young S.K."/>
            <person name="Zeng Q."/>
            <person name="Gargeya S."/>
            <person name="Fitzgerald M."/>
            <person name="Haas B."/>
            <person name="Abouelleil A."/>
            <person name="Alvarado L."/>
            <person name="Arachchi H.M."/>
            <person name="Berlin A.M."/>
            <person name="Chapman S.B."/>
            <person name="Dewar J."/>
            <person name="Goldberg J."/>
            <person name="Griggs A."/>
            <person name="Gujja S."/>
            <person name="Hansen M."/>
            <person name="Howarth C."/>
            <person name="Imamovic A."/>
            <person name="Larimer J."/>
            <person name="McCowan C."/>
            <person name="Murphy C."/>
            <person name="Neiman D."/>
            <person name="Pearson M."/>
            <person name="Priest M."/>
            <person name="Roberts A."/>
            <person name="Saif S."/>
            <person name="Shea T."/>
            <person name="Sisk P."/>
            <person name="Sykes S."/>
            <person name="Wortman J."/>
            <person name="Nusbaum C."/>
            <person name="Birren B."/>
        </authorList>
    </citation>
    <scope>NUCLEOTIDE SEQUENCE [LARGE SCALE GENOMIC DNA]</scope>
    <source>
        <strain evidence="1 2">NIPH 478</strain>
    </source>
</reference>
<comment type="caution">
    <text evidence="1">The sequence shown here is derived from an EMBL/GenBank/DDBJ whole genome shotgun (WGS) entry which is preliminary data.</text>
</comment>
<dbReference type="HOGENOM" id="CLU_046137_0_0_6"/>
<dbReference type="AlphaFoldDB" id="N9G3N5"/>
<evidence type="ECO:0008006" key="3">
    <source>
        <dbReference type="Google" id="ProtNLM"/>
    </source>
</evidence>
<evidence type="ECO:0000313" key="2">
    <source>
        <dbReference type="Proteomes" id="UP000018416"/>
    </source>
</evidence>
<name>N9G3N5_ACILW</name>
<dbReference type="Proteomes" id="UP000018416">
    <property type="component" value="Unassembled WGS sequence"/>
</dbReference>
<proteinExistence type="predicted"/>